<name>A0A150GZD7_GONPE</name>
<proteinExistence type="predicted"/>
<evidence type="ECO:0000256" key="2">
    <source>
        <dbReference type="SAM" id="MobiDB-lite"/>
    </source>
</evidence>
<dbReference type="Gene3D" id="1.10.287.1490">
    <property type="match status" value="1"/>
</dbReference>
<feature type="coiled-coil region" evidence="1">
    <location>
        <begin position="84"/>
        <end position="153"/>
    </location>
</feature>
<evidence type="ECO:0000313" key="4">
    <source>
        <dbReference type="Proteomes" id="UP000075714"/>
    </source>
</evidence>
<keyword evidence="4" id="KW-1185">Reference proteome</keyword>
<feature type="compositionally biased region" description="Polar residues" evidence="2">
    <location>
        <begin position="1"/>
        <end position="10"/>
    </location>
</feature>
<dbReference type="AlphaFoldDB" id="A0A150GZD7"/>
<keyword evidence="1" id="KW-0175">Coiled coil</keyword>
<dbReference type="OrthoDB" id="532343at2759"/>
<organism evidence="3 4">
    <name type="scientific">Gonium pectorale</name>
    <name type="common">Green alga</name>
    <dbReference type="NCBI Taxonomy" id="33097"/>
    <lineage>
        <taxon>Eukaryota</taxon>
        <taxon>Viridiplantae</taxon>
        <taxon>Chlorophyta</taxon>
        <taxon>core chlorophytes</taxon>
        <taxon>Chlorophyceae</taxon>
        <taxon>CS clade</taxon>
        <taxon>Chlamydomonadales</taxon>
        <taxon>Volvocaceae</taxon>
        <taxon>Gonium</taxon>
    </lineage>
</organism>
<dbReference type="Proteomes" id="UP000075714">
    <property type="component" value="Unassembled WGS sequence"/>
</dbReference>
<sequence>MQHSSLSVSVPNDADVAQQPDKHANTDDPQRLLKLSHSLRYQLAQPFAGKPATRGGQDWLQREVRHDVDGLRQHVDEYASRRERRAFERERAALQAEIAALRKRLADSEAKVVKLELMLPNENGDFRRLRAELEELEKEADHFSALYEREAAATKAALSGYRQAIADIVEIEQEFELVKRLLAKMGEPVPGFGGVAPPGVGVGPYGGAAPQPGVGAGFGPGGGAVPPYAVGGPDQGASYAVGPDGVGLAPGGGQAGVGVGPMSENPHADMQHLFTGPPILIRRRRICNTRICKMILLLCCIRDAGDEDDKK</sequence>
<evidence type="ECO:0000313" key="3">
    <source>
        <dbReference type="EMBL" id="KXZ55082.1"/>
    </source>
</evidence>
<reference evidence="4" key="1">
    <citation type="journal article" date="2016" name="Nat. Commun.">
        <title>The Gonium pectorale genome demonstrates co-option of cell cycle regulation during the evolution of multicellularity.</title>
        <authorList>
            <person name="Hanschen E.R."/>
            <person name="Marriage T.N."/>
            <person name="Ferris P.J."/>
            <person name="Hamaji T."/>
            <person name="Toyoda A."/>
            <person name="Fujiyama A."/>
            <person name="Neme R."/>
            <person name="Noguchi H."/>
            <person name="Minakuchi Y."/>
            <person name="Suzuki M."/>
            <person name="Kawai-Toyooka H."/>
            <person name="Smith D.R."/>
            <person name="Sparks H."/>
            <person name="Anderson J."/>
            <person name="Bakaric R."/>
            <person name="Luria V."/>
            <person name="Karger A."/>
            <person name="Kirschner M.W."/>
            <person name="Durand P.M."/>
            <person name="Michod R.E."/>
            <person name="Nozaki H."/>
            <person name="Olson B.J."/>
        </authorList>
    </citation>
    <scope>NUCLEOTIDE SEQUENCE [LARGE SCALE GENOMIC DNA]</scope>
    <source>
        <strain evidence="4">NIES-2863</strain>
    </source>
</reference>
<accession>A0A150GZD7</accession>
<feature type="region of interest" description="Disordered" evidence="2">
    <location>
        <begin position="1"/>
        <end position="32"/>
    </location>
</feature>
<dbReference type="EMBL" id="LSYV01000004">
    <property type="protein sequence ID" value="KXZ55082.1"/>
    <property type="molecule type" value="Genomic_DNA"/>
</dbReference>
<feature type="compositionally biased region" description="Basic and acidic residues" evidence="2">
    <location>
        <begin position="20"/>
        <end position="31"/>
    </location>
</feature>
<comment type="caution">
    <text evidence="3">The sequence shown here is derived from an EMBL/GenBank/DDBJ whole genome shotgun (WGS) entry which is preliminary data.</text>
</comment>
<evidence type="ECO:0000256" key="1">
    <source>
        <dbReference type="SAM" id="Coils"/>
    </source>
</evidence>
<protein>
    <submittedName>
        <fullName evidence="3">Uncharacterized protein</fullName>
    </submittedName>
</protein>
<gene>
    <name evidence="3" type="ORF">GPECTOR_3g238</name>
</gene>